<evidence type="ECO:0008006" key="5">
    <source>
        <dbReference type="Google" id="ProtNLM"/>
    </source>
</evidence>
<feature type="compositionally biased region" description="Low complexity" evidence="2">
    <location>
        <begin position="224"/>
        <end position="235"/>
    </location>
</feature>
<feature type="region of interest" description="Disordered" evidence="2">
    <location>
        <begin position="991"/>
        <end position="1012"/>
    </location>
</feature>
<feature type="region of interest" description="Disordered" evidence="2">
    <location>
        <begin position="274"/>
        <end position="625"/>
    </location>
</feature>
<dbReference type="Pfam" id="PF11496">
    <property type="entry name" value="HDA2-3"/>
    <property type="match status" value="1"/>
</dbReference>
<dbReference type="Proteomes" id="UP000250140">
    <property type="component" value="Unassembled WGS sequence"/>
</dbReference>
<name>A0A8E2F3W7_9PEZI</name>
<proteinExistence type="predicted"/>
<feature type="compositionally biased region" description="Polar residues" evidence="2">
    <location>
        <begin position="452"/>
        <end position="468"/>
    </location>
</feature>
<dbReference type="AlphaFoldDB" id="A0A8E2F3W7"/>
<sequence length="1278" mass="139329">MSPSKVQKRKRNSSNLNPKKRRKGRESSEPGRGEGQEKQISDTREYLARQILKEDKKKGYYIEWEDDPTTGESFEPTWEPKACANEALIADWEKKKAERKTVGKSTPKPRKNRNQTTRIHVKRVNRVVESSPISQNTSSCAPILRELQNNGEQTGYATELHLEQSSPKANGLPSPPPALTIHPQAPIVQVTQASDFDPEDYERFSSQQQTQTQIGSSPGKIPETPSTSSSTSPQSQAFKFTKKFISDGVIPDSQSLPGSSSYIPSAQTVSGLNLNQTQNLGSNSITEAQSFASTVEEVSASSSPAPVPETDPIEDSSSPVITQRDNYSDPIETESPTKPPGSISSPAQDTPGNFQTSSTTNVSHQHRGENLKSSQNEGQASKQRGQVDRRDFASVSRVEAVESREPGTQTQHSLPQSPVSITEYPQEGQVVPGVDFLPGSQDDSAGVIRPTTEVSSTHSNTTLSQTSPSDDEIEPLLRVRRLHSTPGLPTQLDQDGPGRLRNYKPSSSLPPIPSQSLNTFGTTIPPPLQTVSDLSASPIMNPSSEPAMSMTEHYKLAKAERRRKLQEQSPTGSGTRSPSVIPDQASPQAPQTSLRASNLSNLAQEMSPPPRPPTTSVTTGIATTGEVKPATTNLLDEPRLDQGEYIVPLSMDGLQGDQYRKILWEDRDLIKEFVSKPYSADSPIVGNVRILLERIQDIEGHMDLLNAGTLTQAGVRPEDQAMWDVNCSVKFRFLGALLDCLRERNIHIVLLGRPTRLLDIVETFLKGKHINYEYPSELRKADPSQVDSALSVTLLATSGEDTGAVIRGADLIICLDGTSTRSQIQGLRGTHLIDATFLAPVISPVIIKSAEHINRCIPLSVNSTERFRILVNSMTHLRTDAGKLPADYPRAHAVAEEVARLLEPSGGANNARAKWALPPIGGIKDAVAFEESQSQFLITSTMPANTQEPVGAQKRGLDIDRLDPAKKMRMTPQPPETVNPADVSLTRISDSVGRSSHAQAPDNTSSSPTDDAQDVSALLARIKAADADISSLQARLEASQARLNEYMASLESLQYRFEKSGAEIRAARKERDEAVIRAAVALKEKDSLAARLEKADEARRAAQTQLDAERAANASSTDTNIAELSRLRAALAETETAKDKAEKSIARKEADFEFLRSEYQKASSAAAEYADRIESLEAQNTNLTRKADGQAVKLKRMGIDENQRSLLREIQKLKLELENREKLLAQREEELKSVKNLKGLGMGTRAASVPRSPRVGANGGSRAASPLPGGRINLLRNQ</sequence>
<feature type="compositionally biased region" description="Basic and acidic residues" evidence="2">
    <location>
        <begin position="25"/>
        <end position="46"/>
    </location>
</feature>
<protein>
    <recommendedName>
        <fullName evidence="5">Chromo domain-containing protein</fullName>
    </recommendedName>
</protein>
<feature type="region of interest" description="Disordered" evidence="2">
    <location>
        <begin position="1240"/>
        <end position="1278"/>
    </location>
</feature>
<feature type="region of interest" description="Disordered" evidence="2">
    <location>
        <begin position="150"/>
        <end position="235"/>
    </location>
</feature>
<dbReference type="GO" id="GO:0070823">
    <property type="term" value="C:HDA1 complex"/>
    <property type="evidence" value="ECO:0007669"/>
    <property type="project" value="InterPro"/>
</dbReference>
<feature type="compositionally biased region" description="Polar residues" evidence="2">
    <location>
        <begin position="585"/>
        <end position="604"/>
    </location>
</feature>
<feature type="compositionally biased region" description="Low complexity" evidence="2">
    <location>
        <begin position="614"/>
        <end position="624"/>
    </location>
</feature>
<dbReference type="Gene3D" id="2.40.50.40">
    <property type="match status" value="1"/>
</dbReference>
<feature type="compositionally biased region" description="Basic residues" evidence="2">
    <location>
        <begin position="1"/>
        <end position="24"/>
    </location>
</feature>
<feature type="compositionally biased region" description="Polar residues" evidence="2">
    <location>
        <begin position="371"/>
        <end position="384"/>
    </location>
</feature>
<feature type="compositionally biased region" description="Basic residues" evidence="2">
    <location>
        <begin position="107"/>
        <end position="118"/>
    </location>
</feature>
<gene>
    <name evidence="3" type="ORF">AOQ84DRAFT_388142</name>
</gene>
<evidence type="ECO:0000256" key="2">
    <source>
        <dbReference type="SAM" id="MobiDB-lite"/>
    </source>
</evidence>
<feature type="compositionally biased region" description="Polar residues" evidence="2">
    <location>
        <begin position="567"/>
        <end position="578"/>
    </location>
</feature>
<accession>A0A8E2F3W7</accession>
<feature type="compositionally biased region" description="Low complexity" evidence="2">
    <location>
        <begin position="292"/>
        <end position="310"/>
    </location>
</feature>
<feature type="compositionally biased region" description="Polar residues" evidence="2">
    <location>
        <begin position="406"/>
        <end position="420"/>
    </location>
</feature>
<feature type="compositionally biased region" description="Polar residues" evidence="2">
    <location>
        <begin position="342"/>
        <end position="363"/>
    </location>
</feature>
<feature type="compositionally biased region" description="Polar residues" evidence="2">
    <location>
        <begin position="274"/>
        <end position="291"/>
    </location>
</feature>
<evidence type="ECO:0000256" key="1">
    <source>
        <dbReference type="SAM" id="Coils"/>
    </source>
</evidence>
<feature type="region of interest" description="Disordered" evidence="2">
    <location>
        <begin position="95"/>
        <end position="118"/>
    </location>
</feature>
<feature type="compositionally biased region" description="Polar residues" evidence="2">
    <location>
        <begin position="991"/>
        <end position="1010"/>
    </location>
</feature>
<dbReference type="InterPro" id="IPR038609">
    <property type="entry name" value="HDA1_su2/3_sf"/>
</dbReference>
<keyword evidence="4" id="KW-1185">Reference proteome</keyword>
<dbReference type="EMBL" id="KV749431">
    <property type="protein sequence ID" value="OCL09478.1"/>
    <property type="molecule type" value="Genomic_DNA"/>
</dbReference>
<reference evidence="3 4" key="1">
    <citation type="journal article" date="2016" name="Nat. Commun.">
        <title>Ectomycorrhizal ecology is imprinted in the genome of the dominant symbiotic fungus Cenococcum geophilum.</title>
        <authorList>
            <consortium name="DOE Joint Genome Institute"/>
            <person name="Peter M."/>
            <person name="Kohler A."/>
            <person name="Ohm R.A."/>
            <person name="Kuo A."/>
            <person name="Krutzmann J."/>
            <person name="Morin E."/>
            <person name="Arend M."/>
            <person name="Barry K.W."/>
            <person name="Binder M."/>
            <person name="Choi C."/>
            <person name="Clum A."/>
            <person name="Copeland A."/>
            <person name="Grisel N."/>
            <person name="Haridas S."/>
            <person name="Kipfer T."/>
            <person name="LaButti K."/>
            <person name="Lindquist E."/>
            <person name="Lipzen A."/>
            <person name="Maire R."/>
            <person name="Meier B."/>
            <person name="Mihaltcheva S."/>
            <person name="Molinier V."/>
            <person name="Murat C."/>
            <person name="Poggeler S."/>
            <person name="Quandt C.A."/>
            <person name="Sperisen C."/>
            <person name="Tritt A."/>
            <person name="Tisserant E."/>
            <person name="Crous P.W."/>
            <person name="Henrissat B."/>
            <person name="Nehls U."/>
            <person name="Egli S."/>
            <person name="Spatafora J.W."/>
            <person name="Grigoriev I.V."/>
            <person name="Martin F.M."/>
        </authorList>
    </citation>
    <scope>NUCLEOTIDE SEQUENCE [LARGE SCALE GENOMIC DNA]</scope>
    <source>
        <strain evidence="3 4">CBS 207.34</strain>
    </source>
</reference>
<dbReference type="InterPro" id="IPR021006">
    <property type="entry name" value="Hda2/3"/>
</dbReference>
<keyword evidence="1" id="KW-0175">Coiled coil</keyword>
<feature type="region of interest" description="Disordered" evidence="2">
    <location>
        <begin position="1"/>
        <end position="46"/>
    </location>
</feature>
<dbReference type="Gene3D" id="3.40.50.12360">
    <property type="match status" value="1"/>
</dbReference>
<feature type="compositionally biased region" description="Polar residues" evidence="2">
    <location>
        <begin position="315"/>
        <end position="325"/>
    </location>
</feature>
<feature type="compositionally biased region" description="Polar residues" evidence="2">
    <location>
        <begin position="529"/>
        <end position="546"/>
    </location>
</feature>
<evidence type="ECO:0000313" key="3">
    <source>
        <dbReference type="EMBL" id="OCL09478.1"/>
    </source>
</evidence>
<feature type="coiled-coil region" evidence="1">
    <location>
        <begin position="1015"/>
        <end position="1237"/>
    </location>
</feature>
<evidence type="ECO:0000313" key="4">
    <source>
        <dbReference type="Proteomes" id="UP000250140"/>
    </source>
</evidence>
<dbReference type="OrthoDB" id="3928273at2759"/>
<organism evidence="3 4">
    <name type="scientific">Glonium stellatum</name>
    <dbReference type="NCBI Taxonomy" id="574774"/>
    <lineage>
        <taxon>Eukaryota</taxon>
        <taxon>Fungi</taxon>
        <taxon>Dikarya</taxon>
        <taxon>Ascomycota</taxon>
        <taxon>Pezizomycotina</taxon>
        <taxon>Dothideomycetes</taxon>
        <taxon>Pleosporomycetidae</taxon>
        <taxon>Gloniales</taxon>
        <taxon>Gloniaceae</taxon>
        <taxon>Glonium</taxon>
    </lineage>
</organism>